<comment type="caution">
    <text evidence="1">The sequence shown here is derived from an EMBL/GenBank/DDBJ whole genome shotgun (WGS) entry which is preliminary data.</text>
</comment>
<reference evidence="1 2" key="1">
    <citation type="submission" date="2015-01" db="EMBL/GenBank/DDBJ databases">
        <title>Draft genome of the acidophilic iron oxidizer Acidithrix ferrooxidans strain Py-F3.</title>
        <authorList>
            <person name="Poehlein A."/>
            <person name="Eisen S."/>
            <person name="Schloemann M."/>
            <person name="Johnson B.D."/>
            <person name="Daniel R."/>
            <person name="Muehling M."/>
        </authorList>
    </citation>
    <scope>NUCLEOTIDE SEQUENCE [LARGE SCALE GENOMIC DNA]</scope>
    <source>
        <strain evidence="1 2">Py-F3</strain>
    </source>
</reference>
<keyword evidence="2" id="KW-1185">Reference proteome</keyword>
<protein>
    <submittedName>
        <fullName evidence="1">Uncharacterized protein</fullName>
    </submittedName>
</protein>
<dbReference type="Proteomes" id="UP000032360">
    <property type="component" value="Unassembled WGS sequence"/>
</dbReference>
<organism evidence="1 2">
    <name type="scientific">Acidithrix ferrooxidans</name>
    <dbReference type="NCBI Taxonomy" id="1280514"/>
    <lineage>
        <taxon>Bacteria</taxon>
        <taxon>Bacillati</taxon>
        <taxon>Actinomycetota</taxon>
        <taxon>Acidimicrobiia</taxon>
        <taxon>Acidimicrobiales</taxon>
        <taxon>Acidimicrobiaceae</taxon>
        <taxon>Acidithrix</taxon>
    </lineage>
</organism>
<name>A0A0D8HIK8_9ACTN</name>
<accession>A0A0D8HIK8</accession>
<evidence type="ECO:0000313" key="1">
    <source>
        <dbReference type="EMBL" id="KJF17612.1"/>
    </source>
</evidence>
<proteinExistence type="predicted"/>
<evidence type="ECO:0000313" key="2">
    <source>
        <dbReference type="Proteomes" id="UP000032360"/>
    </source>
</evidence>
<dbReference type="EMBL" id="JXYS01000034">
    <property type="protein sequence ID" value="KJF17612.1"/>
    <property type="molecule type" value="Genomic_DNA"/>
</dbReference>
<sequence>MGIERRNDCEINVRAGFEAVVKSERGQRGIANVPMAEGCN</sequence>
<dbReference type="AlphaFoldDB" id="A0A0D8HIK8"/>
<gene>
    <name evidence="1" type="ORF">AXFE_15120</name>
</gene>